<evidence type="ECO:0000313" key="1">
    <source>
        <dbReference type="EMBL" id="KPJ19594.1"/>
    </source>
</evidence>
<organism evidence="1 2">
    <name type="scientific">Papilio machaon</name>
    <name type="common">Old World swallowtail butterfly</name>
    <dbReference type="NCBI Taxonomy" id="76193"/>
    <lineage>
        <taxon>Eukaryota</taxon>
        <taxon>Metazoa</taxon>
        <taxon>Ecdysozoa</taxon>
        <taxon>Arthropoda</taxon>
        <taxon>Hexapoda</taxon>
        <taxon>Insecta</taxon>
        <taxon>Pterygota</taxon>
        <taxon>Neoptera</taxon>
        <taxon>Endopterygota</taxon>
        <taxon>Lepidoptera</taxon>
        <taxon>Glossata</taxon>
        <taxon>Ditrysia</taxon>
        <taxon>Papilionoidea</taxon>
        <taxon>Papilionidae</taxon>
        <taxon>Papilioninae</taxon>
        <taxon>Papilio</taxon>
    </lineage>
</organism>
<reference evidence="1 2" key="1">
    <citation type="journal article" date="2015" name="Nat. Commun.">
        <title>Outbred genome sequencing and CRISPR/Cas9 gene editing in butterflies.</title>
        <authorList>
            <person name="Li X."/>
            <person name="Fan D."/>
            <person name="Zhang W."/>
            <person name="Liu G."/>
            <person name="Zhang L."/>
            <person name="Zhao L."/>
            <person name="Fang X."/>
            <person name="Chen L."/>
            <person name="Dong Y."/>
            <person name="Chen Y."/>
            <person name="Ding Y."/>
            <person name="Zhao R."/>
            <person name="Feng M."/>
            <person name="Zhu Y."/>
            <person name="Feng Y."/>
            <person name="Jiang X."/>
            <person name="Zhu D."/>
            <person name="Xiang H."/>
            <person name="Feng X."/>
            <person name="Li S."/>
            <person name="Wang J."/>
            <person name="Zhang G."/>
            <person name="Kronforst M.R."/>
            <person name="Wang W."/>
        </authorList>
    </citation>
    <scope>NUCLEOTIDE SEQUENCE [LARGE SCALE GENOMIC DNA]</scope>
    <source>
        <strain evidence="1">Ya'a_city_454_Pm</strain>
        <tissue evidence="1">Whole body</tissue>
    </source>
</reference>
<dbReference type="EMBL" id="KQ459888">
    <property type="protein sequence ID" value="KPJ19594.1"/>
    <property type="molecule type" value="Genomic_DNA"/>
</dbReference>
<gene>
    <name evidence="1" type="ORF">RR48_01143</name>
</gene>
<accession>A0A0N1PKB5</accession>
<protein>
    <submittedName>
        <fullName evidence="1">Uncharacterized protein</fullName>
    </submittedName>
</protein>
<keyword evidence="2" id="KW-1185">Reference proteome</keyword>
<sequence>MHVKVGIHYVREPLALRALVTALMVTGTRISIGTCIRASTNRLSSPLCSPNLPLPVAALNAERAPYALQVRKRIHHAELSQDRGEQEVREHSGYPALEFSVINIAFINNFLL</sequence>
<proteinExistence type="predicted"/>
<dbReference type="AlphaFoldDB" id="A0A0N1PKB5"/>
<name>A0A0N1PKB5_PAPMA</name>
<dbReference type="InParanoid" id="A0A0N1PKB5"/>
<evidence type="ECO:0000313" key="2">
    <source>
        <dbReference type="Proteomes" id="UP000053240"/>
    </source>
</evidence>
<dbReference type="Proteomes" id="UP000053240">
    <property type="component" value="Unassembled WGS sequence"/>
</dbReference>